<dbReference type="AlphaFoldDB" id="A0A0B7FZ82"/>
<reference evidence="1 2" key="1">
    <citation type="submission" date="2014-11" db="EMBL/GenBank/DDBJ databases">
        <authorList>
            <person name="Wibberg Daniel"/>
        </authorList>
    </citation>
    <scope>NUCLEOTIDE SEQUENCE [LARGE SCALE GENOMIC DNA]</scope>
    <source>
        <strain evidence="1">Rhizoctonia solani AG1-IB 7/3/14</strain>
    </source>
</reference>
<gene>
    <name evidence="1" type="ORF">RSOLAG1IB_10654</name>
</gene>
<dbReference type="SUPFAM" id="SSF52047">
    <property type="entry name" value="RNI-like"/>
    <property type="match status" value="1"/>
</dbReference>
<dbReference type="EMBL" id="LN679176">
    <property type="protein sequence ID" value="CEL63015.1"/>
    <property type="molecule type" value="Genomic_DNA"/>
</dbReference>
<accession>A0A0B7FZ82</accession>
<dbReference type="OrthoDB" id="3365698at2759"/>
<organism evidence="1 2">
    <name type="scientific">Thanatephorus cucumeris (strain AG1-IB / isolate 7/3/14)</name>
    <name type="common">Lettuce bottom rot fungus</name>
    <name type="synonym">Rhizoctonia solani</name>
    <dbReference type="NCBI Taxonomy" id="1108050"/>
    <lineage>
        <taxon>Eukaryota</taxon>
        <taxon>Fungi</taxon>
        <taxon>Dikarya</taxon>
        <taxon>Basidiomycota</taxon>
        <taxon>Agaricomycotina</taxon>
        <taxon>Agaricomycetes</taxon>
        <taxon>Cantharellales</taxon>
        <taxon>Ceratobasidiaceae</taxon>
        <taxon>Rhizoctonia</taxon>
        <taxon>Rhizoctonia solani AG-1</taxon>
    </lineage>
</organism>
<keyword evidence="2" id="KW-1185">Reference proteome</keyword>
<proteinExistence type="predicted"/>
<name>A0A0B7FZ82_THACB</name>
<evidence type="ECO:0000313" key="1">
    <source>
        <dbReference type="EMBL" id="CEL63015.1"/>
    </source>
</evidence>
<sequence length="262" mass="29630">MLEPIRSLSLSGVIFARDSPIYHNLAQVDIGGITDDDNSPHRPHIFGVLSASPLLQKLKIRNIAVTLPRQAPIKPVYLTQLERPKLMDIAYKTLSVLLTTIFPQSNDLSLRIIVFSIDDDTCSAVRSLLSRTSVIRLYDQQDFIARCLSAAPNVRALVIDLKEQPEDSCLSEFPYVDVSSITRIPWCPNLRVLHLHSGSVPIEAIQEVIEIYPSIEKLWFSACYIEPLEDELLYWLKPHVSDVQCDLRVDETAVSDWNHAMI</sequence>
<evidence type="ECO:0000313" key="2">
    <source>
        <dbReference type="Proteomes" id="UP000059188"/>
    </source>
</evidence>
<dbReference type="Proteomes" id="UP000059188">
    <property type="component" value="Unassembled WGS sequence"/>
</dbReference>
<protein>
    <submittedName>
        <fullName evidence="1">Uncharacterized protein</fullName>
    </submittedName>
</protein>